<dbReference type="SMART" id="SM00915">
    <property type="entry name" value="Jacalin"/>
    <property type="match status" value="1"/>
</dbReference>
<dbReference type="AlphaFoldDB" id="A0A2D0MZH5"/>
<keyword evidence="5" id="KW-1185">Reference proteome</keyword>
<dbReference type="CDD" id="cd00161">
    <property type="entry name" value="beta-trefoil_Ricin-like"/>
    <property type="match status" value="1"/>
</dbReference>
<dbReference type="SUPFAM" id="SSF51101">
    <property type="entry name" value="Mannose-binding lectins"/>
    <property type="match status" value="1"/>
</dbReference>
<dbReference type="InterPro" id="IPR035992">
    <property type="entry name" value="Ricin_B-like_lectins"/>
</dbReference>
<feature type="signal peptide" evidence="2">
    <location>
        <begin position="1"/>
        <end position="23"/>
    </location>
</feature>
<accession>A0A2D0MZH5</accession>
<dbReference type="Pfam" id="PF14200">
    <property type="entry name" value="RicinB_lectin_2"/>
    <property type="match status" value="1"/>
</dbReference>
<dbReference type="PANTHER" id="PTHR46506">
    <property type="entry name" value="OS05G0143600 PROTEIN"/>
    <property type="match status" value="1"/>
</dbReference>
<dbReference type="RefSeq" id="WP_099155013.1">
    <property type="nucleotide sequence ID" value="NZ_PDUD01000052.1"/>
</dbReference>
<dbReference type="Pfam" id="PF01419">
    <property type="entry name" value="Jacalin"/>
    <property type="match status" value="1"/>
</dbReference>
<dbReference type="PROSITE" id="PS51752">
    <property type="entry name" value="JACALIN_LECTIN"/>
    <property type="match status" value="1"/>
</dbReference>
<feature type="region of interest" description="Disordered" evidence="1">
    <location>
        <begin position="319"/>
        <end position="368"/>
    </location>
</feature>
<organism evidence="4 5">
    <name type="scientific">Flavilitoribacter nigricans (strain ATCC 23147 / DSM 23189 / NBRC 102662 / NCIMB 1420 / SS-2)</name>
    <name type="common">Lewinella nigricans</name>
    <dbReference type="NCBI Taxonomy" id="1122177"/>
    <lineage>
        <taxon>Bacteria</taxon>
        <taxon>Pseudomonadati</taxon>
        <taxon>Bacteroidota</taxon>
        <taxon>Saprospiria</taxon>
        <taxon>Saprospirales</taxon>
        <taxon>Lewinellaceae</taxon>
        <taxon>Flavilitoribacter</taxon>
    </lineage>
</organism>
<dbReference type="OrthoDB" id="7191982at2"/>
<feature type="compositionally biased region" description="Basic and acidic residues" evidence="1">
    <location>
        <begin position="337"/>
        <end position="360"/>
    </location>
</feature>
<protein>
    <recommendedName>
        <fullName evidence="3">Jacalin-type lectin domain-containing protein</fullName>
    </recommendedName>
</protein>
<evidence type="ECO:0000259" key="3">
    <source>
        <dbReference type="PROSITE" id="PS51752"/>
    </source>
</evidence>
<sequence>MKKLIYLFSTLSMMILLTVQLNAQDLSFSPPEGGYGGQRFTIPANVTQDNVQNFKKITRISIKHGKYIEQIRVTWLTYGGYRSGGAGGEVYGNWSHIDLQDGEYITRVSGTSGRFINSLAFHTNKRRIIGSFGQRDGKSFMIHVPSGQQVIGFHGRSGQLIDQFGLAYKTIRRAGEMTARVPWRANEWVQLQSKVNRLNLDVQWGSDKANAPIWMYTPNGSTAQEWMFVSAGNGYYLIKSRRSGLYLNVKMESRKSGAFIWQRPKTNAAAQLWKPIDAGNGYFYLQSKLSGLYLDVRGAGMNPQTEVWQHPLNRTDAQKWRMTRNISTSRPPAPTAGRDKVIDHRKSDREKELEWYRENGLDPQKGGG</sequence>
<feature type="domain" description="Jacalin-type lectin" evidence="3">
    <location>
        <begin position="26"/>
        <end position="170"/>
    </location>
</feature>
<dbReference type="PROSITE" id="PS50231">
    <property type="entry name" value="RICIN_B_LECTIN"/>
    <property type="match status" value="1"/>
</dbReference>
<gene>
    <name evidence="4" type="ORF">CRP01_36385</name>
</gene>
<dbReference type="EMBL" id="PDUD01000052">
    <property type="protein sequence ID" value="PHN01580.1"/>
    <property type="molecule type" value="Genomic_DNA"/>
</dbReference>
<dbReference type="Gene3D" id="2.100.10.30">
    <property type="entry name" value="Jacalin-like lectin domain"/>
    <property type="match status" value="1"/>
</dbReference>
<dbReference type="SUPFAM" id="SSF50370">
    <property type="entry name" value="Ricin B-like lectins"/>
    <property type="match status" value="1"/>
</dbReference>
<comment type="caution">
    <text evidence="4">The sequence shown here is derived from an EMBL/GenBank/DDBJ whole genome shotgun (WGS) entry which is preliminary data.</text>
</comment>
<evidence type="ECO:0000313" key="4">
    <source>
        <dbReference type="EMBL" id="PHN01580.1"/>
    </source>
</evidence>
<dbReference type="Gene3D" id="2.80.10.50">
    <property type="match status" value="1"/>
</dbReference>
<evidence type="ECO:0000313" key="5">
    <source>
        <dbReference type="Proteomes" id="UP000223913"/>
    </source>
</evidence>
<dbReference type="InterPro" id="IPR036404">
    <property type="entry name" value="Jacalin-like_lectin_dom_sf"/>
</dbReference>
<reference evidence="4 5" key="1">
    <citation type="submission" date="2017-10" db="EMBL/GenBank/DDBJ databases">
        <title>The draft genome sequence of Lewinella nigricans NBRC 102662.</title>
        <authorList>
            <person name="Wang K."/>
        </authorList>
    </citation>
    <scope>NUCLEOTIDE SEQUENCE [LARGE SCALE GENOMIC DNA]</scope>
    <source>
        <strain evidence="4 5">NBRC 102662</strain>
    </source>
</reference>
<proteinExistence type="predicted"/>
<feature type="chain" id="PRO_5012722783" description="Jacalin-type lectin domain-containing protein" evidence="2">
    <location>
        <begin position="24"/>
        <end position="368"/>
    </location>
</feature>
<evidence type="ECO:0000256" key="1">
    <source>
        <dbReference type="SAM" id="MobiDB-lite"/>
    </source>
</evidence>
<keyword evidence="2" id="KW-0732">Signal</keyword>
<name>A0A2D0MZH5_FLAN2</name>
<evidence type="ECO:0000256" key="2">
    <source>
        <dbReference type="SAM" id="SignalP"/>
    </source>
</evidence>
<dbReference type="InterPro" id="IPR000772">
    <property type="entry name" value="Ricin_B_lectin"/>
</dbReference>
<dbReference type="Proteomes" id="UP000223913">
    <property type="component" value="Unassembled WGS sequence"/>
</dbReference>
<dbReference type="InterPro" id="IPR001229">
    <property type="entry name" value="Jacalin-like_lectin_dom"/>
</dbReference>